<proteinExistence type="predicted"/>
<dbReference type="InterPro" id="IPR011992">
    <property type="entry name" value="EF-hand-dom_pair"/>
</dbReference>
<dbReference type="PROSITE" id="PS50222">
    <property type="entry name" value="EF_HAND_2"/>
    <property type="match status" value="1"/>
</dbReference>
<reference evidence="4 5" key="1">
    <citation type="submission" date="2024-11" db="EMBL/GenBank/DDBJ databases">
        <title>Adaptive evolution of stress response genes in parasites aligns with host niche diversity.</title>
        <authorList>
            <person name="Hahn C."/>
            <person name="Resl P."/>
        </authorList>
    </citation>
    <scope>NUCLEOTIDE SEQUENCE [LARGE SCALE GENOMIC DNA]</scope>
    <source>
        <strain evidence="4">EGGRZ-B1_66</strain>
        <tissue evidence="4">Body</tissue>
    </source>
</reference>
<dbReference type="AlphaFoldDB" id="A0ABD2Q7Z7"/>
<dbReference type="InterPro" id="IPR002048">
    <property type="entry name" value="EF_hand_dom"/>
</dbReference>
<dbReference type="SUPFAM" id="SSF47473">
    <property type="entry name" value="EF-hand"/>
    <property type="match status" value="1"/>
</dbReference>
<protein>
    <recommendedName>
        <fullName evidence="3">EF-hand domain-containing protein</fullName>
    </recommendedName>
</protein>
<evidence type="ECO:0000313" key="4">
    <source>
        <dbReference type="EMBL" id="KAL3315691.1"/>
    </source>
</evidence>
<sequence length="307" mass="34147">MIHDFSLVDEGSISLLELRYLDLVKPKNQLDFELFQRLIPELFPAELKRGLFLAFDENNDGLIDFRELVFGISASCRVPTAELPKCRLPLFSSLSSCINLTDEGCVLRTDLESLTEEINFFVLSRPIWQFITGCYRPEGPPSSIQRFVLEMPDKKPVIELHPVYFTFYMHSYLVKSQVTRKNGPAGDIKVSRGAILSRLTAIKVPSPLNPSEQLGYDQDLPESLAEDDQPEGFDHSSSSDDSKIQPQRSGSVNGIHDASLDTVSLTSNTSLPVFTSKQPPPIGTSSLAPSSSYRVPSNSNPNDPRKP</sequence>
<feature type="compositionally biased region" description="Polar residues" evidence="2">
    <location>
        <begin position="261"/>
        <end position="307"/>
    </location>
</feature>
<accession>A0ABD2Q7Z7</accession>
<feature type="region of interest" description="Disordered" evidence="2">
    <location>
        <begin position="222"/>
        <end position="307"/>
    </location>
</feature>
<name>A0ABD2Q7Z7_9PLAT</name>
<evidence type="ECO:0000256" key="1">
    <source>
        <dbReference type="ARBA" id="ARBA00022837"/>
    </source>
</evidence>
<dbReference type="InterPro" id="IPR018247">
    <property type="entry name" value="EF_Hand_1_Ca_BS"/>
</dbReference>
<dbReference type="PROSITE" id="PS00018">
    <property type="entry name" value="EF_HAND_1"/>
    <property type="match status" value="1"/>
</dbReference>
<dbReference type="EMBL" id="JBJKFK010000686">
    <property type="protein sequence ID" value="KAL3315691.1"/>
    <property type="molecule type" value="Genomic_DNA"/>
</dbReference>
<evidence type="ECO:0000256" key="2">
    <source>
        <dbReference type="SAM" id="MobiDB-lite"/>
    </source>
</evidence>
<gene>
    <name evidence="4" type="ORF">Ciccas_005671</name>
</gene>
<dbReference type="Proteomes" id="UP001626550">
    <property type="component" value="Unassembled WGS sequence"/>
</dbReference>
<feature type="domain" description="EF-hand" evidence="3">
    <location>
        <begin position="43"/>
        <end position="78"/>
    </location>
</feature>
<comment type="caution">
    <text evidence="4">The sequence shown here is derived from an EMBL/GenBank/DDBJ whole genome shotgun (WGS) entry which is preliminary data.</text>
</comment>
<evidence type="ECO:0000259" key="3">
    <source>
        <dbReference type="PROSITE" id="PS50222"/>
    </source>
</evidence>
<feature type="compositionally biased region" description="Basic and acidic residues" evidence="2">
    <location>
        <begin position="232"/>
        <end position="243"/>
    </location>
</feature>
<organism evidence="4 5">
    <name type="scientific">Cichlidogyrus casuarinus</name>
    <dbReference type="NCBI Taxonomy" id="1844966"/>
    <lineage>
        <taxon>Eukaryota</taxon>
        <taxon>Metazoa</taxon>
        <taxon>Spiralia</taxon>
        <taxon>Lophotrochozoa</taxon>
        <taxon>Platyhelminthes</taxon>
        <taxon>Monogenea</taxon>
        <taxon>Monopisthocotylea</taxon>
        <taxon>Dactylogyridea</taxon>
        <taxon>Ancyrocephalidae</taxon>
        <taxon>Cichlidogyrus</taxon>
    </lineage>
</organism>
<evidence type="ECO:0000313" key="5">
    <source>
        <dbReference type="Proteomes" id="UP001626550"/>
    </source>
</evidence>
<keyword evidence="5" id="KW-1185">Reference proteome</keyword>
<keyword evidence="1" id="KW-0106">Calcium</keyword>
<dbReference type="Gene3D" id="1.10.238.10">
    <property type="entry name" value="EF-hand"/>
    <property type="match status" value="1"/>
</dbReference>